<dbReference type="InterPro" id="IPR017932">
    <property type="entry name" value="GATase_2_dom"/>
</dbReference>
<dbReference type="PROSITE" id="PS51278">
    <property type="entry name" value="GATASE_TYPE_2"/>
    <property type="match status" value="1"/>
</dbReference>
<protein>
    <recommendedName>
        <fullName evidence="3 8">Amidophosphoribosyltransferase</fullName>
        <shortName evidence="8">ATase</shortName>
        <ecNumber evidence="3 8">2.4.2.14</ecNumber>
    </recommendedName>
    <alternativeName>
        <fullName evidence="8">Glutamine phosphoribosylpyrophosphate amidotransferase</fullName>
    </alternativeName>
</protein>
<dbReference type="InterPro" id="IPR029057">
    <property type="entry name" value="PRTase-like"/>
</dbReference>
<comment type="pathway">
    <text evidence="1 8">Purine metabolism; IMP biosynthesis via de novo pathway; N(1)-(5-phospho-D-ribosyl)glycinamide from 5-phospho-alpha-D-ribose 1-diphosphate: step 1/2.</text>
</comment>
<evidence type="ECO:0000256" key="4">
    <source>
        <dbReference type="ARBA" id="ARBA00022676"/>
    </source>
</evidence>
<feature type="binding site" evidence="10">
    <location>
        <position position="358"/>
    </location>
    <ligand>
        <name>Mg(2+)</name>
        <dbReference type="ChEBI" id="CHEBI:18420"/>
    </ligand>
</feature>
<keyword evidence="6 8" id="KW-0658">Purine biosynthesis</keyword>
<evidence type="ECO:0000256" key="6">
    <source>
        <dbReference type="ARBA" id="ARBA00022755"/>
    </source>
</evidence>
<accession>A0AB34JIM6</accession>
<evidence type="ECO:0000256" key="7">
    <source>
        <dbReference type="ARBA" id="ARBA00022962"/>
    </source>
</evidence>
<dbReference type="PANTHER" id="PTHR11907">
    <property type="entry name" value="AMIDOPHOSPHORIBOSYLTRANSFERASE"/>
    <property type="match status" value="1"/>
</dbReference>
<reference evidence="12 13" key="1">
    <citation type="journal article" date="2024" name="Science">
        <title>Giant polyketide synthase enzymes in the biosynthesis of giant marine polyether toxins.</title>
        <authorList>
            <person name="Fallon T.R."/>
            <person name="Shende V.V."/>
            <person name="Wierzbicki I.H."/>
            <person name="Pendleton A.L."/>
            <person name="Watervoot N.F."/>
            <person name="Auber R.P."/>
            <person name="Gonzalez D.J."/>
            <person name="Wisecaver J.H."/>
            <person name="Moore B.S."/>
        </authorList>
    </citation>
    <scope>NUCLEOTIDE SEQUENCE [LARGE SCALE GENOMIC DNA]</scope>
    <source>
        <strain evidence="12 13">12B1</strain>
    </source>
</reference>
<dbReference type="SUPFAM" id="SSF53271">
    <property type="entry name" value="PRTase-like"/>
    <property type="match status" value="1"/>
</dbReference>
<dbReference type="NCBIfam" id="TIGR01134">
    <property type="entry name" value="purF"/>
    <property type="match status" value="1"/>
</dbReference>
<dbReference type="Gene3D" id="3.60.20.10">
    <property type="entry name" value="Glutamine Phosphoribosylpyrophosphate, subunit 1, domain 1"/>
    <property type="match status" value="1"/>
</dbReference>
<evidence type="ECO:0000256" key="9">
    <source>
        <dbReference type="PIRSR" id="PIRSR000485-1"/>
    </source>
</evidence>
<dbReference type="InterPro" id="IPR005854">
    <property type="entry name" value="PurF"/>
</dbReference>
<feature type="active site" description="Nucleophile" evidence="9">
    <location>
        <position position="22"/>
    </location>
</feature>
<feature type="domain" description="Glutamine amidotransferase type-2" evidence="11">
    <location>
        <begin position="22"/>
        <end position="286"/>
    </location>
</feature>
<dbReference type="GO" id="GO:0006164">
    <property type="term" value="P:purine nucleotide biosynthetic process"/>
    <property type="evidence" value="ECO:0007669"/>
    <property type="project" value="UniProtKB-KW"/>
</dbReference>
<feature type="binding site" evidence="10">
    <location>
        <position position="427"/>
    </location>
    <ligand>
        <name>Mg(2+)</name>
        <dbReference type="ChEBI" id="CHEBI:18420"/>
    </ligand>
</feature>
<evidence type="ECO:0000256" key="1">
    <source>
        <dbReference type="ARBA" id="ARBA00005209"/>
    </source>
</evidence>
<gene>
    <name evidence="12" type="ORF">AB1Y20_022375</name>
</gene>
<evidence type="ECO:0000256" key="2">
    <source>
        <dbReference type="ARBA" id="ARBA00010138"/>
    </source>
</evidence>
<dbReference type="HAMAP" id="MF_01931">
    <property type="entry name" value="PurF"/>
    <property type="match status" value="1"/>
</dbReference>
<dbReference type="GO" id="GO:0004044">
    <property type="term" value="F:amidophosphoribosyltransferase activity"/>
    <property type="evidence" value="ECO:0007669"/>
    <property type="project" value="UniProtKB-EC"/>
</dbReference>
<organism evidence="12 13">
    <name type="scientific">Prymnesium parvum</name>
    <name type="common">Toxic golden alga</name>
    <dbReference type="NCBI Taxonomy" id="97485"/>
    <lineage>
        <taxon>Eukaryota</taxon>
        <taxon>Haptista</taxon>
        <taxon>Haptophyta</taxon>
        <taxon>Prymnesiophyceae</taxon>
        <taxon>Prymnesiales</taxon>
        <taxon>Prymnesiaceae</taxon>
        <taxon>Prymnesium</taxon>
    </lineage>
</organism>
<keyword evidence="13" id="KW-1185">Reference proteome</keyword>
<evidence type="ECO:0000256" key="5">
    <source>
        <dbReference type="ARBA" id="ARBA00022679"/>
    </source>
</evidence>
<dbReference type="Proteomes" id="UP001515480">
    <property type="component" value="Unassembled WGS sequence"/>
</dbReference>
<sequence length="582" mass="63522">MPWPETARNGQVSSSRRRDIMCGITGVLCGPDSPSNAAVALLYDALLALQHRGQDAAGIVTEDAGRLCLRKDTGMVRDVFTPDHVLNLRGDMGIGHVRYPTAGSSCSAEAQPFYVNSPYGITLAHNGNLVNAHNLQAELAQEYRHINTGSDSEVLLNVLASELLNHINARVAATHGDAILDPLTRMTPQACTLHLHALPSSQRTFPTPRTRFAVVAMITGWGLLALRDPNGIRPLCYGKRAISTKGGGQGFDHEFMVTSESGALNALGFELEGDVPPGHALVVTRDGKAKMFNCMPPEVPMPVAPCIFEYVYFARPDSVLDGISVYRTRLRMGAYLARKILKEWPDHDIDVVIPVPDTSRTCALECAATLGIKYREGFIKNRYVGRTFIMPAQACWMPRGLRKKSVRQKLSPISSEFQARNILLVDDSIVRGTTAGQIIQMVRDAGAKKVYMASAAPPVKYPNVYGIDMPTKEELLAHRHSNMDAIAHEIGADRVIYQDLGDLERSILDESKASNSYLKGLDCSCFNGIYVTELGTDYLANLARSRTFDRGDAVAISASNSLDTLQITANGRKSPEIKVNIS</sequence>
<dbReference type="AlphaFoldDB" id="A0AB34JIM6"/>
<name>A0AB34JIM6_PRYPA</name>
<comment type="similarity">
    <text evidence="2 8">In the C-terminal section; belongs to the purine/pyrimidine phosphoribosyltransferase family.</text>
</comment>
<keyword evidence="5 8" id="KW-0808">Transferase</keyword>
<keyword evidence="10" id="KW-0460">Magnesium</keyword>
<dbReference type="CDD" id="cd06223">
    <property type="entry name" value="PRTases_typeI"/>
    <property type="match status" value="1"/>
</dbReference>
<evidence type="ECO:0000256" key="3">
    <source>
        <dbReference type="ARBA" id="ARBA00011941"/>
    </source>
</evidence>
<dbReference type="GO" id="GO:0009113">
    <property type="term" value="P:purine nucleobase biosynthetic process"/>
    <property type="evidence" value="ECO:0007669"/>
    <property type="project" value="InterPro"/>
</dbReference>
<dbReference type="Gene3D" id="3.40.50.2020">
    <property type="match status" value="1"/>
</dbReference>
<evidence type="ECO:0000256" key="8">
    <source>
        <dbReference type="PIRNR" id="PIRNR000485"/>
    </source>
</evidence>
<dbReference type="GO" id="GO:0046872">
    <property type="term" value="F:metal ion binding"/>
    <property type="evidence" value="ECO:0007669"/>
    <property type="project" value="UniProtKB-KW"/>
</dbReference>
<comment type="cofactor">
    <cofactor evidence="10">
        <name>Mg(2+)</name>
        <dbReference type="ChEBI" id="CHEBI:18420"/>
    </cofactor>
    <text evidence="10">Binds 1 Mg(2+) ion per subunit.</text>
</comment>
<evidence type="ECO:0000313" key="12">
    <source>
        <dbReference type="EMBL" id="KAL1520813.1"/>
    </source>
</evidence>
<evidence type="ECO:0000259" key="11">
    <source>
        <dbReference type="PROSITE" id="PS51278"/>
    </source>
</evidence>
<dbReference type="PIRSF" id="PIRSF000485">
    <property type="entry name" value="Amd_phspho_trans"/>
    <property type="match status" value="1"/>
</dbReference>
<keyword evidence="7" id="KW-0315">Glutamine amidotransferase</keyword>
<comment type="caution">
    <text evidence="12">The sequence shown here is derived from an EMBL/GenBank/DDBJ whole genome shotgun (WGS) entry which is preliminary data.</text>
</comment>
<feature type="binding site" evidence="10">
    <location>
        <position position="426"/>
    </location>
    <ligand>
        <name>Mg(2+)</name>
        <dbReference type="ChEBI" id="CHEBI:18420"/>
    </ligand>
</feature>
<comment type="catalytic activity">
    <reaction evidence="8">
        <text>5-phospho-beta-D-ribosylamine + L-glutamate + diphosphate = 5-phospho-alpha-D-ribose 1-diphosphate + L-glutamine + H2O</text>
        <dbReference type="Rhea" id="RHEA:14905"/>
        <dbReference type="ChEBI" id="CHEBI:15377"/>
        <dbReference type="ChEBI" id="CHEBI:29985"/>
        <dbReference type="ChEBI" id="CHEBI:33019"/>
        <dbReference type="ChEBI" id="CHEBI:58017"/>
        <dbReference type="ChEBI" id="CHEBI:58359"/>
        <dbReference type="ChEBI" id="CHEBI:58681"/>
        <dbReference type="EC" id="2.4.2.14"/>
    </reaction>
</comment>
<evidence type="ECO:0000313" key="13">
    <source>
        <dbReference type="Proteomes" id="UP001515480"/>
    </source>
</evidence>
<dbReference type="SUPFAM" id="SSF56235">
    <property type="entry name" value="N-terminal nucleophile aminohydrolases (Ntn hydrolases)"/>
    <property type="match status" value="1"/>
</dbReference>
<proteinExistence type="inferred from homology"/>
<dbReference type="InterPro" id="IPR000836">
    <property type="entry name" value="PRTase_dom"/>
</dbReference>
<keyword evidence="10" id="KW-0479">Metal-binding</keyword>
<dbReference type="EC" id="2.4.2.14" evidence="3 8"/>
<dbReference type="EMBL" id="JBGBPQ010000008">
    <property type="protein sequence ID" value="KAL1520813.1"/>
    <property type="molecule type" value="Genomic_DNA"/>
</dbReference>
<dbReference type="Pfam" id="PF13522">
    <property type="entry name" value="GATase_6"/>
    <property type="match status" value="1"/>
</dbReference>
<evidence type="ECO:0000256" key="10">
    <source>
        <dbReference type="PIRSR" id="PIRSR000485-2"/>
    </source>
</evidence>
<dbReference type="InterPro" id="IPR029055">
    <property type="entry name" value="Ntn_hydrolases_N"/>
</dbReference>
<keyword evidence="4 8" id="KW-0328">Glycosyltransferase</keyword>